<dbReference type="Gene3D" id="2.10.109.10">
    <property type="entry name" value="Umud Fragment, subunit A"/>
    <property type="match status" value="1"/>
</dbReference>
<dbReference type="GO" id="GO:0003677">
    <property type="term" value="F:DNA binding"/>
    <property type="evidence" value="ECO:0007669"/>
    <property type="project" value="InterPro"/>
</dbReference>
<evidence type="ECO:0000313" key="3">
    <source>
        <dbReference type="Proteomes" id="UP000306223"/>
    </source>
</evidence>
<dbReference type="InterPro" id="IPR010982">
    <property type="entry name" value="Lambda_DNA-bd_dom_sf"/>
</dbReference>
<evidence type="ECO:0000313" key="2">
    <source>
        <dbReference type="EMBL" id="TJZ86273.1"/>
    </source>
</evidence>
<feature type="domain" description="HTH cro/C1-type" evidence="1">
    <location>
        <begin position="17"/>
        <end position="64"/>
    </location>
</feature>
<evidence type="ECO:0000259" key="1">
    <source>
        <dbReference type="PROSITE" id="PS50943"/>
    </source>
</evidence>
<dbReference type="CDD" id="cd06529">
    <property type="entry name" value="S24_LexA-like"/>
    <property type="match status" value="1"/>
</dbReference>
<organism evidence="2 3">
    <name type="scientific">Paracoccus hibiscisoli</name>
    <dbReference type="NCBI Taxonomy" id="2023261"/>
    <lineage>
        <taxon>Bacteria</taxon>
        <taxon>Pseudomonadati</taxon>
        <taxon>Pseudomonadota</taxon>
        <taxon>Alphaproteobacteria</taxon>
        <taxon>Rhodobacterales</taxon>
        <taxon>Paracoccaceae</taxon>
        <taxon>Paracoccus</taxon>
    </lineage>
</organism>
<dbReference type="AlphaFoldDB" id="A0A4U0QVP2"/>
<sequence length="215" mass="23085">MEITFKIALEHALTVTGRSLRNVAIEAGVSYEQLKNLKQGKAQRTNVDDAMKVAAAFGVTLDDLYAGKLGGVSSAIPVLGRVGAGAQVPLVDTDEATGGMFQVGAPSQLLRRAPASQFAAVEVEGDSMAPQYQPGDILFYSRATHEGILDEDIGRPCVVECQDGNAWLKQVKRGDEPGLFHLISLNPTGDNMHNRQIRWASRVILTLPGDMVEKA</sequence>
<accession>A0A4U0QVP2</accession>
<dbReference type="Pfam" id="PF13443">
    <property type="entry name" value="HTH_26"/>
    <property type="match status" value="1"/>
</dbReference>
<dbReference type="EMBL" id="SUNH01000006">
    <property type="protein sequence ID" value="TJZ86273.1"/>
    <property type="molecule type" value="Genomic_DNA"/>
</dbReference>
<dbReference type="InterPro" id="IPR039418">
    <property type="entry name" value="LexA-like"/>
</dbReference>
<dbReference type="SUPFAM" id="SSF51306">
    <property type="entry name" value="LexA/Signal peptidase"/>
    <property type="match status" value="1"/>
</dbReference>
<dbReference type="Pfam" id="PF00717">
    <property type="entry name" value="Peptidase_S24"/>
    <property type="match status" value="1"/>
</dbReference>
<dbReference type="InterPro" id="IPR036286">
    <property type="entry name" value="LexA/Signal_pep-like_sf"/>
</dbReference>
<dbReference type="SUPFAM" id="SSF47413">
    <property type="entry name" value="lambda repressor-like DNA-binding domains"/>
    <property type="match status" value="1"/>
</dbReference>
<gene>
    <name evidence="2" type="ORF">FA740_04435</name>
</gene>
<protein>
    <submittedName>
        <fullName evidence="2">Helix-turn-helix transcriptional regulator</fullName>
    </submittedName>
</protein>
<name>A0A4U0QVP2_9RHOB</name>
<dbReference type="PROSITE" id="PS50943">
    <property type="entry name" value="HTH_CROC1"/>
    <property type="match status" value="1"/>
</dbReference>
<dbReference type="Gene3D" id="1.10.260.40">
    <property type="entry name" value="lambda repressor-like DNA-binding domains"/>
    <property type="match status" value="1"/>
</dbReference>
<dbReference type="InterPro" id="IPR001387">
    <property type="entry name" value="Cro/C1-type_HTH"/>
</dbReference>
<dbReference type="OrthoDB" id="9792157at2"/>
<comment type="caution">
    <text evidence="2">The sequence shown here is derived from an EMBL/GenBank/DDBJ whole genome shotgun (WGS) entry which is preliminary data.</text>
</comment>
<dbReference type="InterPro" id="IPR015927">
    <property type="entry name" value="Peptidase_S24_S26A/B/C"/>
</dbReference>
<reference evidence="2 3" key="1">
    <citation type="submission" date="2019-04" db="EMBL/GenBank/DDBJ databases">
        <authorList>
            <person name="Li J."/>
        </authorList>
    </citation>
    <scope>NUCLEOTIDE SEQUENCE [LARGE SCALE GENOMIC DNA]</scope>
    <source>
        <strain evidence="2 3">CCTCC AB2016182</strain>
    </source>
</reference>
<dbReference type="Proteomes" id="UP000306223">
    <property type="component" value="Unassembled WGS sequence"/>
</dbReference>
<keyword evidence="3" id="KW-1185">Reference proteome</keyword>
<proteinExistence type="predicted"/>